<reference evidence="5" key="1">
    <citation type="journal article" date="2023" name="Nat. Commun.">
        <title>Diploid and tetraploid genomes of Acorus and the evolution of monocots.</title>
        <authorList>
            <person name="Ma L."/>
            <person name="Liu K.W."/>
            <person name="Li Z."/>
            <person name="Hsiao Y.Y."/>
            <person name="Qi Y."/>
            <person name="Fu T."/>
            <person name="Tang G.D."/>
            <person name="Zhang D."/>
            <person name="Sun W.H."/>
            <person name="Liu D.K."/>
            <person name="Li Y."/>
            <person name="Chen G.Z."/>
            <person name="Liu X.D."/>
            <person name="Liao X.Y."/>
            <person name="Jiang Y.T."/>
            <person name="Yu X."/>
            <person name="Hao Y."/>
            <person name="Huang J."/>
            <person name="Zhao X.W."/>
            <person name="Ke S."/>
            <person name="Chen Y.Y."/>
            <person name="Wu W.L."/>
            <person name="Hsu J.L."/>
            <person name="Lin Y.F."/>
            <person name="Huang M.D."/>
            <person name="Li C.Y."/>
            <person name="Huang L."/>
            <person name="Wang Z.W."/>
            <person name="Zhao X."/>
            <person name="Zhong W.Y."/>
            <person name="Peng D.H."/>
            <person name="Ahmad S."/>
            <person name="Lan S."/>
            <person name="Zhang J.S."/>
            <person name="Tsai W.C."/>
            <person name="Van de Peer Y."/>
            <person name="Liu Z.J."/>
        </authorList>
    </citation>
    <scope>NUCLEOTIDE SEQUENCE</scope>
    <source>
        <strain evidence="5">CP</strain>
    </source>
</reference>
<feature type="region of interest" description="Disordered" evidence="4">
    <location>
        <begin position="1"/>
        <end position="70"/>
    </location>
</feature>
<feature type="coiled-coil region" evidence="3">
    <location>
        <begin position="364"/>
        <end position="452"/>
    </location>
</feature>
<feature type="coiled-coil region" evidence="3">
    <location>
        <begin position="229"/>
        <end position="327"/>
    </location>
</feature>
<accession>A0AAV9C5T4</accession>
<keyword evidence="6" id="KW-1185">Reference proteome</keyword>
<gene>
    <name evidence="5" type="ORF">QJS10_CPB21g01179</name>
</gene>
<evidence type="ECO:0000313" key="6">
    <source>
        <dbReference type="Proteomes" id="UP001180020"/>
    </source>
</evidence>
<name>A0AAV9C5T4_ACOCL</name>
<feature type="compositionally biased region" description="Polar residues" evidence="4">
    <location>
        <begin position="16"/>
        <end position="45"/>
    </location>
</feature>
<evidence type="ECO:0008006" key="7">
    <source>
        <dbReference type="Google" id="ProtNLM"/>
    </source>
</evidence>
<evidence type="ECO:0000256" key="4">
    <source>
        <dbReference type="SAM" id="MobiDB-lite"/>
    </source>
</evidence>
<dbReference type="InterPro" id="IPR029688">
    <property type="entry name" value="ICR"/>
</dbReference>
<dbReference type="Proteomes" id="UP001180020">
    <property type="component" value="Unassembled WGS sequence"/>
</dbReference>
<keyword evidence="2 3" id="KW-0175">Coiled coil</keyword>
<dbReference type="AlphaFoldDB" id="A0AAV9C5T4"/>
<reference evidence="5" key="2">
    <citation type="submission" date="2023-06" db="EMBL/GenBank/DDBJ databases">
        <authorList>
            <person name="Ma L."/>
            <person name="Liu K.-W."/>
            <person name="Li Z."/>
            <person name="Hsiao Y.-Y."/>
            <person name="Qi Y."/>
            <person name="Fu T."/>
            <person name="Tang G."/>
            <person name="Zhang D."/>
            <person name="Sun W.-H."/>
            <person name="Liu D.-K."/>
            <person name="Li Y."/>
            <person name="Chen G.-Z."/>
            <person name="Liu X.-D."/>
            <person name="Liao X.-Y."/>
            <person name="Jiang Y.-T."/>
            <person name="Yu X."/>
            <person name="Hao Y."/>
            <person name="Huang J."/>
            <person name="Zhao X.-W."/>
            <person name="Ke S."/>
            <person name="Chen Y.-Y."/>
            <person name="Wu W.-L."/>
            <person name="Hsu J.-L."/>
            <person name="Lin Y.-F."/>
            <person name="Huang M.-D."/>
            <person name="Li C.-Y."/>
            <person name="Huang L."/>
            <person name="Wang Z.-W."/>
            <person name="Zhao X."/>
            <person name="Zhong W.-Y."/>
            <person name="Peng D.-H."/>
            <person name="Ahmad S."/>
            <person name="Lan S."/>
            <person name="Zhang J.-S."/>
            <person name="Tsai W.-C."/>
            <person name="Van De Peer Y."/>
            <person name="Liu Z.-J."/>
        </authorList>
    </citation>
    <scope>NUCLEOTIDE SEQUENCE</scope>
    <source>
        <strain evidence="5">CP</strain>
        <tissue evidence="5">Leaves</tissue>
    </source>
</reference>
<protein>
    <recommendedName>
        <fullName evidence="7">Interactor of constitutive active ROPs 3</fullName>
    </recommendedName>
</protein>
<comment type="caution">
    <text evidence="5">The sequence shown here is derived from an EMBL/GenBank/DDBJ whole genome shotgun (WGS) entry which is preliminary data.</text>
</comment>
<organism evidence="5 6">
    <name type="scientific">Acorus calamus</name>
    <name type="common">Sweet flag</name>
    <dbReference type="NCBI Taxonomy" id="4465"/>
    <lineage>
        <taxon>Eukaryota</taxon>
        <taxon>Viridiplantae</taxon>
        <taxon>Streptophyta</taxon>
        <taxon>Embryophyta</taxon>
        <taxon>Tracheophyta</taxon>
        <taxon>Spermatophyta</taxon>
        <taxon>Magnoliopsida</taxon>
        <taxon>Liliopsida</taxon>
        <taxon>Acoraceae</taxon>
        <taxon>Acorus</taxon>
    </lineage>
</organism>
<dbReference type="PANTHER" id="PTHR34224:SF4">
    <property type="entry name" value="INTERACTOR OF CONSTITUTIVE ACTIVE ROPS 2, CHLOROPLASTIC"/>
    <property type="match status" value="1"/>
</dbReference>
<dbReference type="PANTHER" id="PTHR34224">
    <property type="entry name" value="INTERACTOR OF CONSTITUTIVE ACTIVE ROPS 2, CHLOROPLASTIC-RELATED"/>
    <property type="match status" value="1"/>
</dbReference>
<dbReference type="EMBL" id="JAUJYO010000021">
    <property type="protein sequence ID" value="KAK1283684.1"/>
    <property type="molecule type" value="Genomic_DNA"/>
</dbReference>
<comment type="similarity">
    <text evidence="1">Belongs to the ICR family.</text>
</comment>
<proteinExistence type="inferred from homology"/>
<feature type="compositionally biased region" description="Basic and acidic residues" evidence="4">
    <location>
        <begin position="47"/>
        <end position="69"/>
    </location>
</feature>
<sequence>MQTSNARSGPPEMSRKTSPSSSRTARQLKTPGSESPTKKTPSNRSPKGIERRSPCSPVSEKKRVSRVAELESEVVQLRENLKKAKDQLSSAESWKKLAQQEADDAKKQLSSLAEKLENSQHQLLEFTASEDARLQELRKLSQERDRAWQSELEAIQQQHLIDSTALSSAMNEIQRLKLQLEMVMESEVNYAKRADIAQSELQSLKLGMAATHSLLENLKIQLINTEISEAEAQALLDETQLQLEMANETIETLHSNSLKVMDSLGLVTSELEESREHIISLEKSLRELQAENELLASRKASIEGVNHKLVNSEVEELKSALETAEIRYMEEHIRSVMQTQCAYDLVELTKHESSNKDAEMVVELKKAHSEISELKEKLMAKEIELLQNIVSPKEFRSHSRQEKELELEEKLRRSTRDLEEVKANLMDKETELQNVAEENEQLRLETKRMGEEIHKGNEVAAAEVEVARVAEQEALMRLGFVTEEADKNSRMVAQVSEQLEAVQTANSEMVAELRRIKVQSEQWRKAAEAAAAVLTTSNNNSNGKLMERTGSMDSAYRPFDGKTTILGSPYSEEFDDDSPKKKNNMLKKIGVLWKKGQK</sequence>
<evidence type="ECO:0000313" key="5">
    <source>
        <dbReference type="EMBL" id="KAK1283684.1"/>
    </source>
</evidence>
<evidence type="ECO:0000256" key="2">
    <source>
        <dbReference type="ARBA" id="ARBA00023054"/>
    </source>
</evidence>
<evidence type="ECO:0000256" key="1">
    <source>
        <dbReference type="ARBA" id="ARBA00009778"/>
    </source>
</evidence>
<evidence type="ECO:0000256" key="3">
    <source>
        <dbReference type="SAM" id="Coils"/>
    </source>
</evidence>